<evidence type="ECO:0000256" key="2">
    <source>
        <dbReference type="ARBA" id="ARBA00005297"/>
    </source>
</evidence>
<dbReference type="InterPro" id="IPR005801">
    <property type="entry name" value="ADC_synthase"/>
</dbReference>
<comment type="catalytic activity">
    <reaction evidence="1">
        <text>chorismate = isochorismate</text>
        <dbReference type="Rhea" id="RHEA:18985"/>
        <dbReference type="ChEBI" id="CHEBI:29748"/>
        <dbReference type="ChEBI" id="CHEBI:29780"/>
        <dbReference type="EC" id="5.4.4.2"/>
    </reaction>
</comment>
<dbReference type="SUPFAM" id="SSF56322">
    <property type="entry name" value="ADC synthase"/>
    <property type="match status" value="1"/>
</dbReference>
<evidence type="ECO:0000313" key="9">
    <source>
        <dbReference type="Proteomes" id="UP000655868"/>
    </source>
</evidence>
<feature type="compositionally biased region" description="Basic and acidic residues" evidence="6">
    <location>
        <begin position="378"/>
        <end position="388"/>
    </location>
</feature>
<reference evidence="8" key="1">
    <citation type="submission" date="2020-12" db="EMBL/GenBank/DDBJ databases">
        <title>Antrihabitans popcorni sp. nov. and Antrihabitans auranticaus sp. nov., isolated from a larva cave.</title>
        <authorList>
            <person name="Lee S.D."/>
            <person name="Kim I.S."/>
        </authorList>
    </citation>
    <scope>NUCLEOTIDE SEQUENCE</scope>
    <source>
        <strain evidence="8">YC3-6</strain>
    </source>
</reference>
<dbReference type="EMBL" id="JAEMNV010000003">
    <property type="protein sequence ID" value="MBJ8339311.1"/>
    <property type="molecule type" value="Genomic_DNA"/>
</dbReference>
<dbReference type="AlphaFoldDB" id="A0A934NQ10"/>
<accession>A0A934NQ10</accession>
<dbReference type="PRINTS" id="PR00095">
    <property type="entry name" value="ANTSNTHASEI"/>
</dbReference>
<comment type="caution">
    <text evidence="8">The sequence shown here is derived from an EMBL/GenBank/DDBJ whole genome shotgun (WGS) entry which is preliminary data.</text>
</comment>
<dbReference type="GO" id="GO:0008909">
    <property type="term" value="F:isochorismate synthase activity"/>
    <property type="evidence" value="ECO:0007669"/>
    <property type="project" value="UniProtKB-EC"/>
</dbReference>
<name>A0A934NQ10_9NOCA</name>
<dbReference type="Pfam" id="PF00425">
    <property type="entry name" value="Chorismate_bind"/>
    <property type="match status" value="1"/>
</dbReference>
<evidence type="ECO:0000256" key="6">
    <source>
        <dbReference type="SAM" id="MobiDB-lite"/>
    </source>
</evidence>
<dbReference type="PANTHER" id="PTHR42839">
    <property type="entry name" value="ISOCHORISMATE SYNTHASE ENTC"/>
    <property type="match status" value="1"/>
</dbReference>
<comment type="similarity">
    <text evidence="2">Belongs to the isochorismate synthase family.</text>
</comment>
<dbReference type="PANTHER" id="PTHR42839:SF2">
    <property type="entry name" value="ISOCHORISMATE SYNTHASE ENTC"/>
    <property type="match status" value="1"/>
</dbReference>
<evidence type="ECO:0000256" key="1">
    <source>
        <dbReference type="ARBA" id="ARBA00000799"/>
    </source>
</evidence>
<dbReference type="InterPro" id="IPR004561">
    <property type="entry name" value="IsoChor_synthase"/>
</dbReference>
<dbReference type="InterPro" id="IPR015890">
    <property type="entry name" value="Chorismate_C"/>
</dbReference>
<proteinExistence type="inferred from homology"/>
<evidence type="ECO:0000256" key="4">
    <source>
        <dbReference type="ARBA" id="ARBA00023235"/>
    </source>
</evidence>
<dbReference type="Proteomes" id="UP000655868">
    <property type="component" value="Unassembled WGS sequence"/>
</dbReference>
<keyword evidence="4 8" id="KW-0413">Isomerase</keyword>
<dbReference type="EC" id="5.4.4.2" evidence="3"/>
<organism evidence="8 9">
    <name type="scientific">Antrihabitans stalagmiti</name>
    <dbReference type="NCBI Taxonomy" id="2799499"/>
    <lineage>
        <taxon>Bacteria</taxon>
        <taxon>Bacillati</taxon>
        <taxon>Actinomycetota</taxon>
        <taxon>Actinomycetes</taxon>
        <taxon>Mycobacteriales</taxon>
        <taxon>Nocardiaceae</taxon>
        <taxon>Antrihabitans</taxon>
    </lineage>
</organism>
<feature type="region of interest" description="Disordered" evidence="6">
    <location>
        <begin position="369"/>
        <end position="388"/>
    </location>
</feature>
<sequence length="388" mass="40990">MDGFLLARTDQVVRTTGARERFTEVDAAAASLRAGRVPLIVGALAFDPARGGVLTAPQSATFTPGRWQTDGTLAELPSSRIIRENPSPAAHMSRVARLIGSIDAGRISKVVAARSVTVEADTQVDPELLVSHLVRRHPNANVFAVDLYDSDLGNSTLVGASPEVLVSRHGNAVRLRPLAGTAPRRKDPIADRAEADGLLSSTKNQHEHSFVIDWIRERLGPVCADLTIPDRPILLSTPEVWHLETPIHGVLRDSATTALDVAALLHPTPAVCGTPTEVALATIADVEGDRRFYGGAVGWCNANGDGDWIVAIRCAELAGDGRTLEAYAGGGIVAGSDPRSELDETTTKLGTLLGALGVRLDDTSKAGAAAGDTLTEAMQERRNVGEPR</sequence>
<dbReference type="Gene3D" id="3.60.120.10">
    <property type="entry name" value="Anthranilate synthase"/>
    <property type="match status" value="1"/>
</dbReference>
<evidence type="ECO:0000256" key="3">
    <source>
        <dbReference type="ARBA" id="ARBA00012824"/>
    </source>
</evidence>
<evidence type="ECO:0000313" key="8">
    <source>
        <dbReference type="EMBL" id="MBJ8339311.1"/>
    </source>
</evidence>
<keyword evidence="9" id="KW-1185">Reference proteome</keyword>
<evidence type="ECO:0000256" key="5">
    <source>
        <dbReference type="ARBA" id="ARBA00041564"/>
    </source>
</evidence>
<protein>
    <recommendedName>
        <fullName evidence="3">isochorismate synthase</fullName>
        <ecNumber evidence="3">5.4.4.2</ecNumber>
    </recommendedName>
    <alternativeName>
        <fullName evidence="5">Isochorismate mutase</fullName>
    </alternativeName>
</protein>
<dbReference type="NCBIfam" id="TIGR00543">
    <property type="entry name" value="isochor_syn"/>
    <property type="match status" value="1"/>
</dbReference>
<feature type="domain" description="Chorismate-utilising enzyme C-terminal" evidence="7">
    <location>
        <begin position="89"/>
        <end position="348"/>
    </location>
</feature>
<dbReference type="InterPro" id="IPR019999">
    <property type="entry name" value="Anth_synth_I-like"/>
</dbReference>
<gene>
    <name evidence="8" type="ORF">JGU71_10460</name>
</gene>
<dbReference type="RefSeq" id="WP_199704022.1">
    <property type="nucleotide sequence ID" value="NZ_JAEMNV010000003.1"/>
</dbReference>
<evidence type="ECO:0000259" key="7">
    <source>
        <dbReference type="Pfam" id="PF00425"/>
    </source>
</evidence>